<accession>A0A0E9SYZ9</accession>
<protein>
    <submittedName>
        <fullName evidence="1">Uncharacterized protein</fullName>
    </submittedName>
</protein>
<dbReference type="AlphaFoldDB" id="A0A0E9SYZ9"/>
<reference evidence="1" key="1">
    <citation type="submission" date="2014-11" db="EMBL/GenBank/DDBJ databases">
        <authorList>
            <person name="Amaro Gonzalez C."/>
        </authorList>
    </citation>
    <scope>NUCLEOTIDE SEQUENCE</scope>
</reference>
<name>A0A0E9SYZ9_ANGAN</name>
<reference evidence="1" key="2">
    <citation type="journal article" date="2015" name="Fish Shellfish Immunol.">
        <title>Early steps in the European eel (Anguilla anguilla)-Vibrio vulnificus interaction in the gills: Role of the RtxA13 toxin.</title>
        <authorList>
            <person name="Callol A."/>
            <person name="Pajuelo D."/>
            <person name="Ebbesson L."/>
            <person name="Teles M."/>
            <person name="MacKenzie S."/>
            <person name="Amaro C."/>
        </authorList>
    </citation>
    <scope>NUCLEOTIDE SEQUENCE</scope>
</reference>
<dbReference type="EMBL" id="GBXM01061998">
    <property type="protein sequence ID" value="JAH46579.1"/>
    <property type="molecule type" value="Transcribed_RNA"/>
</dbReference>
<proteinExistence type="predicted"/>
<evidence type="ECO:0000313" key="1">
    <source>
        <dbReference type="EMBL" id="JAH46579.1"/>
    </source>
</evidence>
<sequence length="43" mass="4983">MSKFSNLSMLACRPRRALQLKPRTHFIKKFTLLDSYLTGALPM</sequence>
<organism evidence="1">
    <name type="scientific">Anguilla anguilla</name>
    <name type="common">European freshwater eel</name>
    <name type="synonym">Muraena anguilla</name>
    <dbReference type="NCBI Taxonomy" id="7936"/>
    <lineage>
        <taxon>Eukaryota</taxon>
        <taxon>Metazoa</taxon>
        <taxon>Chordata</taxon>
        <taxon>Craniata</taxon>
        <taxon>Vertebrata</taxon>
        <taxon>Euteleostomi</taxon>
        <taxon>Actinopterygii</taxon>
        <taxon>Neopterygii</taxon>
        <taxon>Teleostei</taxon>
        <taxon>Anguilliformes</taxon>
        <taxon>Anguillidae</taxon>
        <taxon>Anguilla</taxon>
    </lineage>
</organism>